<name>A0A926EID4_9FIRM</name>
<evidence type="ECO:0000313" key="2">
    <source>
        <dbReference type="EMBL" id="MBC8578967.1"/>
    </source>
</evidence>
<dbReference type="Proteomes" id="UP000655830">
    <property type="component" value="Unassembled WGS sequence"/>
</dbReference>
<keyword evidence="3" id="KW-1185">Reference proteome</keyword>
<protein>
    <submittedName>
        <fullName evidence="2">Nucleotidyltransferase</fullName>
    </submittedName>
</protein>
<dbReference type="Pfam" id="PF00483">
    <property type="entry name" value="NTP_transferase"/>
    <property type="match status" value="1"/>
</dbReference>
<dbReference type="InterPro" id="IPR005835">
    <property type="entry name" value="NTP_transferase_dom"/>
</dbReference>
<accession>A0A926EID4</accession>
<organism evidence="2 3">
    <name type="scientific">Zhenhengia yiwuensis</name>
    <dbReference type="NCBI Taxonomy" id="2763666"/>
    <lineage>
        <taxon>Bacteria</taxon>
        <taxon>Bacillati</taxon>
        <taxon>Bacillota</taxon>
        <taxon>Clostridia</taxon>
        <taxon>Lachnospirales</taxon>
        <taxon>Lachnospiraceae</taxon>
        <taxon>Zhenhengia</taxon>
    </lineage>
</organism>
<sequence length="303" mass="34443">MKEPILVIMAAGMGSRYGGLKQIDPITIEGEIIIDFSIYDAIKAGFKKAVLIIKGEHEQDFRDVIGNRLSDFIEVEYVHQELHILPKGYAVPEGRTKPWGTTHAIWCCKNVVDAPFVVLNADDYYGPEAFVHMYKHLCEVQESNQSEYAMVGYILNNTLTDNGHVTRGVCQIEEGYLAEIVERKQIERQDGVVRYLDGEEWRDVAADSLVSMNMWALTPEVFTQLEEDIVDFLEHEVPLDVEKSECLIPTTIGELIEKGEAKVKMYASHDTWQGVTYKEDKPGVMAALAQLKEEGLYPQRLWR</sequence>
<dbReference type="SUPFAM" id="SSF53448">
    <property type="entry name" value="Nucleotide-diphospho-sugar transferases"/>
    <property type="match status" value="1"/>
</dbReference>
<evidence type="ECO:0000313" key="3">
    <source>
        <dbReference type="Proteomes" id="UP000655830"/>
    </source>
</evidence>
<proteinExistence type="predicted"/>
<dbReference type="Gene3D" id="3.90.550.10">
    <property type="entry name" value="Spore Coat Polysaccharide Biosynthesis Protein SpsA, Chain A"/>
    <property type="match status" value="1"/>
</dbReference>
<dbReference type="RefSeq" id="WP_249332133.1">
    <property type="nucleotide sequence ID" value="NZ_JACRSY010000006.1"/>
</dbReference>
<feature type="domain" description="Nucleotidyl transferase" evidence="1">
    <location>
        <begin position="7"/>
        <end position="229"/>
    </location>
</feature>
<comment type="caution">
    <text evidence="2">The sequence shown here is derived from an EMBL/GenBank/DDBJ whole genome shotgun (WGS) entry which is preliminary data.</text>
</comment>
<dbReference type="AlphaFoldDB" id="A0A926EID4"/>
<reference evidence="2" key="1">
    <citation type="submission" date="2020-08" db="EMBL/GenBank/DDBJ databases">
        <title>Genome public.</title>
        <authorList>
            <person name="Liu C."/>
            <person name="Sun Q."/>
        </authorList>
    </citation>
    <scope>NUCLEOTIDE SEQUENCE</scope>
    <source>
        <strain evidence="2">NSJ-12</strain>
    </source>
</reference>
<gene>
    <name evidence="2" type="ORF">H8718_05390</name>
</gene>
<dbReference type="EMBL" id="JACRSY010000006">
    <property type="protein sequence ID" value="MBC8578967.1"/>
    <property type="molecule type" value="Genomic_DNA"/>
</dbReference>
<dbReference type="InterPro" id="IPR029044">
    <property type="entry name" value="Nucleotide-diphossugar_trans"/>
</dbReference>
<evidence type="ECO:0000259" key="1">
    <source>
        <dbReference type="Pfam" id="PF00483"/>
    </source>
</evidence>